<keyword evidence="1" id="KW-0949">S-adenosyl-L-methionine</keyword>
<dbReference type="PANTHER" id="PTHR11228:SF7">
    <property type="entry name" value="PQQA PEPTIDE CYCLASE"/>
    <property type="match status" value="1"/>
</dbReference>
<reference evidence="6" key="1">
    <citation type="journal article" date="2020" name="mSystems">
        <title>Genome- and Community-Level Interaction Insights into Carbon Utilization and Element Cycling Functions of Hydrothermarchaeota in Hydrothermal Sediment.</title>
        <authorList>
            <person name="Zhou Z."/>
            <person name="Liu Y."/>
            <person name="Xu W."/>
            <person name="Pan J."/>
            <person name="Luo Z.H."/>
            <person name="Li M."/>
        </authorList>
    </citation>
    <scope>NUCLEOTIDE SEQUENCE [LARGE SCALE GENOMIC DNA]</scope>
    <source>
        <strain evidence="6">SpSt-1105</strain>
    </source>
</reference>
<dbReference type="AlphaFoldDB" id="A0A7J3Z901"/>
<dbReference type="SUPFAM" id="SSF102114">
    <property type="entry name" value="Radical SAM enzymes"/>
    <property type="match status" value="1"/>
</dbReference>
<name>A0A7J3Z901_9CREN</name>
<dbReference type="CDD" id="cd21109">
    <property type="entry name" value="SPASM"/>
    <property type="match status" value="1"/>
</dbReference>
<proteinExistence type="predicted"/>
<dbReference type="GO" id="GO:0051536">
    <property type="term" value="F:iron-sulfur cluster binding"/>
    <property type="evidence" value="ECO:0007669"/>
    <property type="project" value="UniProtKB-KW"/>
</dbReference>
<dbReference type="InterPro" id="IPR006638">
    <property type="entry name" value="Elp3/MiaA/NifB-like_rSAM"/>
</dbReference>
<keyword evidence="3" id="KW-0408">Iron</keyword>
<feature type="domain" description="Radical SAM core" evidence="5">
    <location>
        <begin position="21"/>
        <end position="256"/>
    </location>
</feature>
<dbReference type="InterPro" id="IPR050377">
    <property type="entry name" value="Radical_SAM_PqqE_MftC-like"/>
</dbReference>
<dbReference type="SFLD" id="SFLDS00029">
    <property type="entry name" value="Radical_SAM"/>
    <property type="match status" value="1"/>
</dbReference>
<dbReference type="GO" id="GO:0003824">
    <property type="term" value="F:catalytic activity"/>
    <property type="evidence" value="ECO:0007669"/>
    <property type="project" value="InterPro"/>
</dbReference>
<organism evidence="6">
    <name type="scientific">Ignisphaera aggregans</name>
    <dbReference type="NCBI Taxonomy" id="334771"/>
    <lineage>
        <taxon>Archaea</taxon>
        <taxon>Thermoproteota</taxon>
        <taxon>Thermoprotei</taxon>
        <taxon>Desulfurococcales</taxon>
        <taxon>Desulfurococcaceae</taxon>
        <taxon>Ignisphaera</taxon>
    </lineage>
</organism>
<accession>A0A7J3Z901</accession>
<dbReference type="Pfam" id="PF13186">
    <property type="entry name" value="SPASM"/>
    <property type="match status" value="1"/>
</dbReference>
<dbReference type="InterPro" id="IPR013785">
    <property type="entry name" value="Aldolase_TIM"/>
</dbReference>
<dbReference type="SMART" id="SM00729">
    <property type="entry name" value="Elp3"/>
    <property type="match status" value="1"/>
</dbReference>
<dbReference type="SFLD" id="SFLDG01067">
    <property type="entry name" value="SPASM/twitch_domain_containing"/>
    <property type="match status" value="1"/>
</dbReference>
<dbReference type="Pfam" id="PF04055">
    <property type="entry name" value="Radical_SAM"/>
    <property type="match status" value="1"/>
</dbReference>
<dbReference type="Gene3D" id="3.20.20.70">
    <property type="entry name" value="Aldolase class I"/>
    <property type="match status" value="1"/>
</dbReference>
<evidence type="ECO:0000256" key="3">
    <source>
        <dbReference type="ARBA" id="ARBA00023004"/>
    </source>
</evidence>
<evidence type="ECO:0000256" key="4">
    <source>
        <dbReference type="ARBA" id="ARBA00023014"/>
    </source>
</evidence>
<protein>
    <submittedName>
        <fullName evidence="6">Radical SAM protein</fullName>
    </submittedName>
</protein>
<evidence type="ECO:0000256" key="2">
    <source>
        <dbReference type="ARBA" id="ARBA00022723"/>
    </source>
</evidence>
<dbReference type="InterPro" id="IPR007197">
    <property type="entry name" value="rSAM"/>
</dbReference>
<gene>
    <name evidence="6" type="ORF">ENM66_07490</name>
</gene>
<dbReference type="InterPro" id="IPR058240">
    <property type="entry name" value="rSAM_sf"/>
</dbReference>
<keyword evidence="4" id="KW-0411">Iron-sulfur</keyword>
<dbReference type="InterPro" id="IPR023885">
    <property type="entry name" value="4Fe4S-binding_SPASM_dom"/>
</dbReference>
<dbReference type="PROSITE" id="PS51918">
    <property type="entry name" value="RADICAL_SAM"/>
    <property type="match status" value="1"/>
</dbReference>
<comment type="caution">
    <text evidence="6">The sequence shown here is derived from an EMBL/GenBank/DDBJ whole genome shotgun (WGS) entry which is preliminary data.</text>
</comment>
<evidence type="ECO:0000313" key="6">
    <source>
        <dbReference type="EMBL" id="HHQ51171.1"/>
    </source>
</evidence>
<evidence type="ECO:0000259" key="5">
    <source>
        <dbReference type="PROSITE" id="PS51918"/>
    </source>
</evidence>
<dbReference type="GO" id="GO:0046872">
    <property type="term" value="F:metal ion binding"/>
    <property type="evidence" value="ECO:0007669"/>
    <property type="project" value="UniProtKB-KW"/>
</dbReference>
<sequence>MDIKRVFEFVKKLFFPKLNVIELPWRVILAITYRCNSRCKICYTWKVYRENPELAKEEMRLEHLKKLFSELGSSILWLHITGGEPFLRDDLAKVIELAGTNCRNLLGIEIPTNGLIPAIVKKRVEEVLHVLKGKVFLNIGISFNGPKQIHEYIRGVKSSWDRAVRTLKELKELQHSYKNLYVFVIYTISTENVGVLQEFYEELLRNGISIAPSEILIDIEHSGVLYHKSDRIEYRKIRQLIVKDLSWILQRYLNERPKNLLMQVYNMFRTVYTYYIIDFIDNPKKVIMPCEALRSTLFIDPYGNVYPCIIWNVTLGNVKNKSLKEILQSNIAISVRKAIRDGKCPNCWTGCEAVPTLITHPFHTLTKYTHLVLNFSTFGGKA</sequence>
<dbReference type="PANTHER" id="PTHR11228">
    <property type="entry name" value="RADICAL SAM DOMAIN PROTEIN"/>
    <property type="match status" value="1"/>
</dbReference>
<dbReference type="EMBL" id="DRYQ01000109">
    <property type="protein sequence ID" value="HHQ51171.1"/>
    <property type="molecule type" value="Genomic_DNA"/>
</dbReference>
<keyword evidence="2" id="KW-0479">Metal-binding</keyword>
<evidence type="ECO:0000256" key="1">
    <source>
        <dbReference type="ARBA" id="ARBA00022691"/>
    </source>
</evidence>
<dbReference type="CDD" id="cd01335">
    <property type="entry name" value="Radical_SAM"/>
    <property type="match status" value="1"/>
</dbReference>